<evidence type="ECO:0000313" key="3">
    <source>
        <dbReference type="Proteomes" id="UP000199647"/>
    </source>
</evidence>
<gene>
    <name evidence="2" type="ORF">SAMN05216548_1222</name>
</gene>
<dbReference type="AlphaFoldDB" id="A0A1H9PPU0"/>
<organism evidence="2 3">
    <name type="scientific">Faunimonas pinastri</name>
    <dbReference type="NCBI Taxonomy" id="1855383"/>
    <lineage>
        <taxon>Bacteria</taxon>
        <taxon>Pseudomonadati</taxon>
        <taxon>Pseudomonadota</taxon>
        <taxon>Alphaproteobacteria</taxon>
        <taxon>Hyphomicrobiales</taxon>
        <taxon>Afifellaceae</taxon>
        <taxon>Faunimonas</taxon>
    </lineage>
</organism>
<keyword evidence="1" id="KW-0812">Transmembrane</keyword>
<dbReference type="RefSeq" id="WP_092499555.1">
    <property type="nucleotide sequence ID" value="NZ_FOFG01000022.1"/>
</dbReference>
<feature type="transmembrane region" description="Helical" evidence="1">
    <location>
        <begin position="95"/>
        <end position="117"/>
    </location>
</feature>
<keyword evidence="1" id="KW-0472">Membrane</keyword>
<dbReference type="EMBL" id="FOFG01000022">
    <property type="protein sequence ID" value="SER50232.1"/>
    <property type="molecule type" value="Genomic_DNA"/>
</dbReference>
<accession>A0A1H9PPU0</accession>
<dbReference type="STRING" id="1855383.SAMN05216548_1222"/>
<evidence type="ECO:0000256" key="1">
    <source>
        <dbReference type="SAM" id="Phobius"/>
    </source>
</evidence>
<dbReference type="OrthoDB" id="7861438at2"/>
<proteinExistence type="predicted"/>
<keyword evidence="1" id="KW-1133">Transmembrane helix</keyword>
<evidence type="ECO:0000313" key="2">
    <source>
        <dbReference type="EMBL" id="SER50232.1"/>
    </source>
</evidence>
<protein>
    <submittedName>
        <fullName evidence="2">Uncharacterized protein</fullName>
    </submittedName>
</protein>
<reference evidence="2 3" key="1">
    <citation type="submission" date="2016-10" db="EMBL/GenBank/DDBJ databases">
        <authorList>
            <person name="de Groot N.N."/>
        </authorList>
    </citation>
    <scope>NUCLEOTIDE SEQUENCE [LARGE SCALE GENOMIC DNA]</scope>
    <source>
        <strain evidence="2 3">A52C2</strain>
    </source>
</reference>
<dbReference type="Proteomes" id="UP000199647">
    <property type="component" value="Unassembled WGS sequence"/>
</dbReference>
<feature type="transmembrane region" description="Helical" evidence="1">
    <location>
        <begin position="7"/>
        <end position="30"/>
    </location>
</feature>
<sequence length="121" mass="12967">MDELRKLAYLSVMRSIMVPLTAIAILMALLSFHPDLALKVGGLGCIGLSALLFYRSSSSGDADPTNTELWGLVSADPRARRGDIRKQVNETMAEAYLRFARFSAAASVAFFAGAIAARSAL</sequence>
<keyword evidence="3" id="KW-1185">Reference proteome</keyword>
<name>A0A1H9PPU0_9HYPH</name>